<protein>
    <recommendedName>
        <fullName evidence="1">Glyoxalase-like domain-containing protein</fullName>
    </recommendedName>
</protein>
<sequence>MARLKDVVFDCQHPASLARFWAAALDGYQVAPYDEAELERLRGEGVDDPEDDPTVLVEAAPGIAPRFFFQLVPEPKTVKNRVHLDLLCDDLDAETKRLTGLGARVVAVHEDWVVLADPEGNEFCLQGA</sequence>
<dbReference type="PANTHER" id="PTHR35908:SF1">
    <property type="entry name" value="CONSERVED PROTEIN"/>
    <property type="match status" value="1"/>
</dbReference>
<dbReference type="InterPro" id="IPR029068">
    <property type="entry name" value="Glyas_Bleomycin-R_OHBP_Dase"/>
</dbReference>
<dbReference type="Gene3D" id="3.10.180.10">
    <property type="entry name" value="2,3-Dihydroxybiphenyl 1,2-Dioxygenase, domain 1"/>
    <property type="match status" value="1"/>
</dbReference>
<dbReference type="Pfam" id="PF18029">
    <property type="entry name" value="Glyoxalase_6"/>
    <property type="match status" value="1"/>
</dbReference>
<name>A0A8J3RGK5_9ACTN</name>
<keyword evidence="3" id="KW-1185">Reference proteome</keyword>
<organism evidence="2 3">
    <name type="scientific">Planobispora longispora</name>
    <dbReference type="NCBI Taxonomy" id="28887"/>
    <lineage>
        <taxon>Bacteria</taxon>
        <taxon>Bacillati</taxon>
        <taxon>Actinomycetota</taxon>
        <taxon>Actinomycetes</taxon>
        <taxon>Streptosporangiales</taxon>
        <taxon>Streptosporangiaceae</taxon>
        <taxon>Planobispora</taxon>
    </lineage>
</organism>
<dbReference type="EMBL" id="BOOH01000008">
    <property type="protein sequence ID" value="GIH74335.1"/>
    <property type="molecule type" value="Genomic_DNA"/>
</dbReference>
<accession>A0A8J3RGK5</accession>
<evidence type="ECO:0000313" key="2">
    <source>
        <dbReference type="EMBL" id="GIH74335.1"/>
    </source>
</evidence>
<proteinExistence type="predicted"/>
<gene>
    <name evidence="2" type="ORF">Plo01_07640</name>
</gene>
<dbReference type="PANTHER" id="PTHR35908">
    <property type="entry name" value="HYPOTHETICAL FUSION PROTEIN"/>
    <property type="match status" value="1"/>
</dbReference>
<evidence type="ECO:0000313" key="3">
    <source>
        <dbReference type="Proteomes" id="UP000616724"/>
    </source>
</evidence>
<dbReference type="SUPFAM" id="SSF54593">
    <property type="entry name" value="Glyoxalase/Bleomycin resistance protein/Dihydroxybiphenyl dioxygenase"/>
    <property type="match status" value="1"/>
</dbReference>
<dbReference type="InterPro" id="IPR041581">
    <property type="entry name" value="Glyoxalase_6"/>
</dbReference>
<reference evidence="2 3" key="1">
    <citation type="submission" date="2021-01" db="EMBL/GenBank/DDBJ databases">
        <title>Whole genome shotgun sequence of Planobispora longispora NBRC 13918.</title>
        <authorList>
            <person name="Komaki H."/>
            <person name="Tamura T."/>
        </authorList>
    </citation>
    <scope>NUCLEOTIDE SEQUENCE [LARGE SCALE GENOMIC DNA]</scope>
    <source>
        <strain evidence="2 3">NBRC 13918</strain>
    </source>
</reference>
<feature type="domain" description="Glyoxalase-like" evidence="1">
    <location>
        <begin position="6"/>
        <end position="125"/>
    </location>
</feature>
<dbReference type="RefSeq" id="WP_203889075.1">
    <property type="nucleotide sequence ID" value="NZ_BOOH01000008.1"/>
</dbReference>
<comment type="caution">
    <text evidence="2">The sequence shown here is derived from an EMBL/GenBank/DDBJ whole genome shotgun (WGS) entry which is preliminary data.</text>
</comment>
<dbReference type="AlphaFoldDB" id="A0A8J3RGK5"/>
<dbReference type="Proteomes" id="UP000616724">
    <property type="component" value="Unassembled WGS sequence"/>
</dbReference>
<evidence type="ECO:0000259" key="1">
    <source>
        <dbReference type="Pfam" id="PF18029"/>
    </source>
</evidence>